<dbReference type="Gene3D" id="1.10.390.30">
    <property type="entry name" value="Peptidase M60, enhancin-like domain 3"/>
    <property type="match status" value="1"/>
</dbReference>
<dbReference type="SMART" id="SM00776">
    <property type="entry name" value="NPCBM"/>
    <property type="match status" value="2"/>
</dbReference>
<dbReference type="SUPFAM" id="SSF52075">
    <property type="entry name" value="Outer arm dynein light chain 1"/>
    <property type="match status" value="1"/>
</dbReference>
<dbReference type="InterPro" id="IPR032179">
    <property type="entry name" value="Cry22Aa_Ig-like"/>
</dbReference>
<dbReference type="SUPFAM" id="SSF49785">
    <property type="entry name" value="Galactose-binding domain-like"/>
    <property type="match status" value="6"/>
</dbReference>
<dbReference type="EMBL" id="WMQV01000033">
    <property type="protein sequence ID" value="MTL95161.1"/>
    <property type="molecule type" value="Genomic_DNA"/>
</dbReference>
<dbReference type="Pfam" id="PF00754">
    <property type="entry name" value="F5_F8_type_C"/>
    <property type="match status" value="4"/>
</dbReference>
<name>A0A6G2CQH2_9FIRM</name>
<comment type="caution">
    <text evidence="1">The sequence shown here is derived from an EMBL/GenBank/DDBJ whole genome shotgun (WGS) entry which is preliminary data.</text>
</comment>
<dbReference type="Gene3D" id="1.20.1270.90">
    <property type="entry name" value="AF1782-like"/>
    <property type="match status" value="2"/>
</dbReference>
<dbReference type="InterPro" id="IPR032675">
    <property type="entry name" value="LRR_dom_sf"/>
</dbReference>
<sequence length="2289" mass="256130">MKKQLSAILAVSLIASNFSPMIDIYASELAKETVVDLNESKSMQSVTATITPFTLTNYRNFESYNEQFKIATSQIKSITNNGGQYSSSSIDKAIDGNLSTHWETGKQNNSSFKNEVVFEFEEVESINRLIYATRQDSAKGKGFPTEFEIYGSLSGSDEDYQLLVTGEHKTTGDLLEFKFPTMTVKKIKFVFKEANQNWASASEFWFYKEDAILEQMNEMFTNESKNELSSHVDTLEKLNEFEATVMNHPLYDEYKEDFNNARVLLESMEVVYMNAIVSKFTSLADERLEAYDELYKIPSEKITSITTNGGQYASNDITKAIDGNFNTNWHSGKQNTSTHTNEVIVTLDELTTVNRIMYTNNRSRGFAQEFEIYISKTSQGETFEKVTSGQMSIDTNHTMEILFNPTEARRIKFVFTKGYEDWAVASEFGIYKQDSLSEMMNRLFVDPSMSEITPEFGTLGALNSLIELSKNHPFADEYLEKLNLAKELIEFGVIQSGTSNVSKFTPFYTDYINQYDEQFRVNISNISNNGGSYGGAAINYAIDEDVTTHWETGTPNSETFKNEVVLTLDKATEIDRLTYKARTINKGFPTKFSIYISPVGSGDNFQKVSEGGYTVTNDMLEIKFDSTKAKRIKFVFEEAYQDRPSIGDIRVYKEDTVLNQMKNLFTDGLMDTVSEAYNTIEKLAVLEAEVEGHPLATVYLEEIQIAKDILNGELQTIKTVVAEQHGDRNAHASQNLKFGFGDNFQSTGIVALAGKEITVYVDAEPGQPLPQLVFSQQEGSFANWGRTVSLHIGKNVITVPTVSQNDGWYNHSVTPGGAVYILNPYTEEQQSKAPIIRFAEGVEKFPMMDANTNEQEFLDLLKDYKTRLDADKAANPDVMDRQMIDVVEVVSDHLVFTGTATGAYTAYIEQEFGPMNTVNMYNDHMDMVFDYLGLDGSSLQHDVKYTRENIRLAQPFGYMYAAGNHIGVQSDVMVSMLTSIGGWGVDHEMGHRLDIGVRTIGEVTNNMIPQFSSYYYNKPNKRIPFESHVYKNVIATDNNAYYAGGYFEQLAVFWQLEMIYPGYWGKLNSLYRENNVVLDSSNTANDKLNQLAKYSSIALELDLTEHFERHGFFVSDETKEFTRQYEKPNVKTWYANYDYIEYEGTGFDDNVTTALNLSTLSDQIKLTFHVNQSASNDVMGYEIFKNGELIGFTSTNSFIDTEAVIGEQVEYTVVAYDKTLHTATPVSIQSLSPSLHVQQETYTIKLHESFNPMDLVKATNYLGEDMTDSIVVSGAVNTEEKGTYSVEYTVEDHGVTATKTILVTVVSDYDYLSDLQWSDSKLGYGTIRKTDIKGRVNGDIKNFENGLRIHATSSVTYDLSDLDYDYFEALVGVDMTIVEQTNSSIKFVIKADGEVVATTNTLRHADNMVAIKVPIQGVNELVIEVNDAGNGNTSDHGVIAHPILTTNNAKPSLTVMDQTYYLGEAVDFRAGLNATDAEDGDLTEEIEIISNNFEENKVGRFEVTYRVSDSDGNKVEKTAYVVVYEDFTVIKSKYGQFSQLAAYNEMFKIPVASVSNNAGHYGSSVIANAITSDLNAHWETNSPNSPTFKNEVVFDLGTNSDVATMTYAGRRGGKGFATKFEVYVSSEATGNDFIYAGAGTYTGNTNDVIQFTLNRQDVRRVKFVFVEANQGWASIGNVSFYKQDEIATKLQTQLFTDETQTEVAEAYNTFEKLNAFKEEIQASYPAYELFEAHFVKAEQVLQAKLPVLTVEKDIAVKVGETLENIAGIYQAIDQEDGDITPSVIVSGLEGINFNQPGVYSIHYKVADSDGNTVEKTRHISVVNLEDFDYLTDYDWTSAKQSYGSTKKDQSASSNTLRLTNEDGTVATYERGIGAHSTATIIYDLSDKNYDIFSAYVGVDRAMHGSVGSVQFEVFVDNELAFDSGVMNSRDAKKYVEVSIAGAKQLKLVVKDGGNGDGSDHATWGDTKLHFANSESVGIDRTQLDDLLTSISELNANHYTEASWSELISVVTRVNEQLAAGYTQEIINELTNQLAQALEQLIVATNYELLIELVEQANLIDLEGYTEESIALLQTTINQAMEMLKANDSQQADVDQMIEKLQSAINGLEEIIDLTQVIEFEDSILKSAIISQLNLATTEITLGDLLKLTELNVSSSRISSLKGLEYANNLETLDISYNEIKDLSPLSSLTKLVNVKIEYQIIEGGMLTPQDGKIQFKFDVINRKGENLLPILSLRNNRTFEETTLETMIDENGFITIDVNTLDSGVYTLYVGFIDHFDDLQLQVLYMFEK</sequence>
<dbReference type="Gene3D" id="3.40.390.80">
    <property type="entry name" value="Peptidase M60, enhancin-like domain 2"/>
    <property type="match status" value="1"/>
</dbReference>
<accession>A0A6G2CQH2</accession>
<proteinExistence type="predicted"/>
<organism evidence="1">
    <name type="scientific">Turicibacter sanguinis</name>
    <dbReference type="NCBI Taxonomy" id="154288"/>
    <lineage>
        <taxon>Bacteria</taxon>
        <taxon>Bacillati</taxon>
        <taxon>Bacillota</taxon>
        <taxon>Erysipelotrichia</taxon>
        <taxon>Erysipelotrichales</taxon>
        <taxon>Turicibacteraceae</taxon>
        <taxon>Turicibacter</taxon>
    </lineage>
</organism>
<dbReference type="RefSeq" id="WP_129821762.1">
    <property type="nucleotide sequence ID" value="NZ_RCYV01000026.1"/>
</dbReference>
<dbReference type="PROSITE" id="PS50022">
    <property type="entry name" value="FA58C_3"/>
    <property type="match status" value="2"/>
</dbReference>
<dbReference type="Pfam" id="PF13402">
    <property type="entry name" value="Peptidase_M60"/>
    <property type="match status" value="1"/>
</dbReference>
<dbReference type="InterPro" id="IPR038637">
    <property type="entry name" value="NPCBM_sf"/>
</dbReference>
<dbReference type="Gene3D" id="2.60.120.260">
    <property type="entry name" value="Galactose-binding domain-like"/>
    <property type="match status" value="4"/>
</dbReference>
<dbReference type="Pfam" id="PF16403">
    <property type="entry name" value="Bact_surface_Ig-like"/>
    <property type="match status" value="3"/>
</dbReference>
<dbReference type="PROSITE" id="PS51723">
    <property type="entry name" value="PEPTIDASE_M60"/>
    <property type="match status" value="1"/>
</dbReference>
<dbReference type="InterPro" id="IPR042279">
    <property type="entry name" value="Pep_M60_3"/>
</dbReference>
<dbReference type="InterPro" id="IPR013222">
    <property type="entry name" value="Glyco_hyd_98_carb-bd"/>
</dbReference>
<dbReference type="InterPro" id="IPR000421">
    <property type="entry name" value="FA58C"/>
</dbReference>
<dbReference type="Gene3D" id="3.80.10.10">
    <property type="entry name" value="Ribonuclease Inhibitor"/>
    <property type="match status" value="1"/>
</dbReference>
<dbReference type="InterPro" id="IPR008979">
    <property type="entry name" value="Galactose-bd-like_sf"/>
</dbReference>
<dbReference type="Gene3D" id="2.60.120.1250">
    <property type="entry name" value="Peptidase M60, enhancin-like domain 1"/>
    <property type="match status" value="1"/>
</dbReference>
<dbReference type="SMART" id="SM01276">
    <property type="entry name" value="M60-like"/>
    <property type="match status" value="1"/>
</dbReference>
<dbReference type="InterPro" id="IPR013783">
    <property type="entry name" value="Ig-like_fold"/>
</dbReference>
<evidence type="ECO:0000313" key="1">
    <source>
        <dbReference type="EMBL" id="MTL95161.1"/>
    </source>
</evidence>
<dbReference type="Gene3D" id="2.60.120.1060">
    <property type="entry name" value="NPCBM/NEW2 domain"/>
    <property type="match status" value="2"/>
</dbReference>
<dbReference type="InterPro" id="IPR001611">
    <property type="entry name" value="Leu-rich_rpt"/>
</dbReference>
<dbReference type="InterPro" id="IPR031161">
    <property type="entry name" value="Peptidase_M60_dom"/>
</dbReference>
<dbReference type="Gene3D" id="2.60.40.10">
    <property type="entry name" value="Immunoglobulins"/>
    <property type="match status" value="3"/>
</dbReference>
<reference evidence="1" key="1">
    <citation type="journal article" date="2019" name="Nat. Med.">
        <title>A library of human gut bacterial isolates paired with longitudinal multiomics data enables mechanistic microbiome research.</title>
        <authorList>
            <person name="Poyet M."/>
            <person name="Groussin M."/>
            <person name="Gibbons S.M."/>
            <person name="Avila-Pacheco J."/>
            <person name="Jiang X."/>
            <person name="Kearney S.M."/>
            <person name="Perrotta A.R."/>
            <person name="Berdy B."/>
            <person name="Zhao S."/>
            <person name="Lieberman T.D."/>
            <person name="Swanson P.K."/>
            <person name="Smith M."/>
            <person name="Roesemann S."/>
            <person name="Alexander J.E."/>
            <person name="Rich S.A."/>
            <person name="Livny J."/>
            <person name="Vlamakis H."/>
            <person name="Clish C."/>
            <person name="Bullock K."/>
            <person name="Deik A."/>
            <person name="Scott J."/>
            <person name="Pierce K.A."/>
            <person name="Xavier R.J."/>
            <person name="Alm E.J."/>
        </authorList>
    </citation>
    <scope>NUCLEOTIDE SEQUENCE</scope>
    <source>
        <strain evidence="1">BIOML-A179</strain>
    </source>
</reference>
<gene>
    <name evidence="1" type="ORF">GMA64_11525</name>
</gene>
<protein>
    <submittedName>
        <fullName evidence="1">DUF5011 domain-containing protein</fullName>
    </submittedName>
</protein>
<dbReference type="PROSITE" id="PS51450">
    <property type="entry name" value="LRR"/>
    <property type="match status" value="1"/>
</dbReference>
<dbReference type="Pfam" id="PF08305">
    <property type="entry name" value="NPCBM"/>
    <property type="match status" value="2"/>
</dbReference>